<dbReference type="SUPFAM" id="SSF52833">
    <property type="entry name" value="Thioredoxin-like"/>
    <property type="match status" value="1"/>
</dbReference>
<dbReference type="GO" id="GO:0004364">
    <property type="term" value="F:glutathione transferase activity"/>
    <property type="evidence" value="ECO:0007669"/>
    <property type="project" value="TreeGrafter"/>
</dbReference>
<dbReference type="Proteomes" id="UP000050761">
    <property type="component" value="Unassembled WGS sequence"/>
</dbReference>
<sequence length="98" mass="10959">MKLVDNHEKPFEAEFQVLAACGITNITHYLEKMNEDSIGADLEMNTSEALDTGAFGAPWIVVHKNGERHAFFGSDRLHLIAHLIGENFTDGLQKYSKL</sequence>
<evidence type="ECO:0000313" key="4">
    <source>
        <dbReference type="WBParaSite" id="HPBE_0002257301-mRNA-1"/>
    </source>
</evidence>
<protein>
    <submittedName>
        <fullName evidence="4">DSBA domain-containing protein</fullName>
    </submittedName>
</protein>
<dbReference type="InterPro" id="IPR001853">
    <property type="entry name" value="DSBA-like_thioredoxin_dom"/>
</dbReference>
<dbReference type="InterPro" id="IPR051924">
    <property type="entry name" value="GST_Kappa/NadH"/>
</dbReference>
<dbReference type="OrthoDB" id="4664297at2759"/>
<reference evidence="4" key="2">
    <citation type="submission" date="2019-09" db="UniProtKB">
        <authorList>
            <consortium name="WormBaseParasite"/>
        </authorList>
    </citation>
    <scope>IDENTIFICATION</scope>
</reference>
<organism evidence="3 4">
    <name type="scientific">Heligmosomoides polygyrus</name>
    <name type="common">Parasitic roundworm</name>
    <dbReference type="NCBI Taxonomy" id="6339"/>
    <lineage>
        <taxon>Eukaryota</taxon>
        <taxon>Metazoa</taxon>
        <taxon>Ecdysozoa</taxon>
        <taxon>Nematoda</taxon>
        <taxon>Chromadorea</taxon>
        <taxon>Rhabditida</taxon>
        <taxon>Rhabditina</taxon>
        <taxon>Rhabditomorpha</taxon>
        <taxon>Strongyloidea</taxon>
        <taxon>Heligmosomidae</taxon>
        <taxon>Heligmosomoides</taxon>
    </lineage>
</organism>
<reference evidence="2 3" key="1">
    <citation type="submission" date="2018-11" db="EMBL/GenBank/DDBJ databases">
        <authorList>
            <consortium name="Pathogen Informatics"/>
        </authorList>
    </citation>
    <scope>NUCLEOTIDE SEQUENCE [LARGE SCALE GENOMIC DNA]</scope>
</reference>
<dbReference type="GO" id="GO:0005777">
    <property type="term" value="C:peroxisome"/>
    <property type="evidence" value="ECO:0007669"/>
    <property type="project" value="TreeGrafter"/>
</dbReference>
<dbReference type="InterPro" id="IPR036249">
    <property type="entry name" value="Thioredoxin-like_sf"/>
</dbReference>
<dbReference type="GO" id="GO:0004602">
    <property type="term" value="F:glutathione peroxidase activity"/>
    <property type="evidence" value="ECO:0007669"/>
    <property type="project" value="TreeGrafter"/>
</dbReference>
<evidence type="ECO:0000259" key="1">
    <source>
        <dbReference type="Pfam" id="PF01323"/>
    </source>
</evidence>
<evidence type="ECO:0000313" key="2">
    <source>
        <dbReference type="EMBL" id="VDP33440.1"/>
    </source>
</evidence>
<dbReference type="PANTHER" id="PTHR42943:SF2">
    <property type="entry name" value="GLUTATHIONE S-TRANSFERASE KAPPA 1"/>
    <property type="match status" value="1"/>
</dbReference>
<name>A0A183GIU4_HELPZ</name>
<dbReference type="Gene3D" id="3.40.30.10">
    <property type="entry name" value="Glutaredoxin"/>
    <property type="match status" value="1"/>
</dbReference>
<keyword evidence="3" id="KW-1185">Reference proteome</keyword>
<dbReference type="WBParaSite" id="HPBE_0002257301-mRNA-1">
    <property type="protein sequence ID" value="HPBE_0002257301-mRNA-1"/>
    <property type="gene ID" value="HPBE_0002257301"/>
</dbReference>
<dbReference type="Pfam" id="PF01323">
    <property type="entry name" value="DSBA"/>
    <property type="match status" value="1"/>
</dbReference>
<proteinExistence type="predicted"/>
<feature type="domain" description="DSBA-like thioredoxin" evidence="1">
    <location>
        <begin position="9"/>
        <end position="84"/>
    </location>
</feature>
<dbReference type="PANTHER" id="PTHR42943">
    <property type="entry name" value="GLUTATHIONE S-TRANSFERASE KAPPA"/>
    <property type="match status" value="1"/>
</dbReference>
<accession>A0A3P8CRP5</accession>
<accession>A0A183GIU4</accession>
<dbReference type="GO" id="GO:0006749">
    <property type="term" value="P:glutathione metabolic process"/>
    <property type="evidence" value="ECO:0007669"/>
    <property type="project" value="TreeGrafter"/>
</dbReference>
<evidence type="ECO:0000313" key="3">
    <source>
        <dbReference type="Proteomes" id="UP000050761"/>
    </source>
</evidence>
<dbReference type="AlphaFoldDB" id="A0A183GIU4"/>
<gene>
    <name evidence="2" type="ORF">HPBE_LOCUS22572</name>
</gene>
<dbReference type="EMBL" id="UZAH01034130">
    <property type="protein sequence ID" value="VDP33440.1"/>
    <property type="molecule type" value="Genomic_DNA"/>
</dbReference>
<dbReference type="GO" id="GO:0005739">
    <property type="term" value="C:mitochondrion"/>
    <property type="evidence" value="ECO:0007669"/>
    <property type="project" value="TreeGrafter"/>
</dbReference>